<keyword evidence="8" id="KW-1185">Reference proteome</keyword>
<feature type="transmembrane region" description="Helical" evidence="5">
    <location>
        <begin position="186"/>
        <end position="210"/>
    </location>
</feature>
<dbReference type="SUPFAM" id="SSF64356">
    <property type="entry name" value="SNARE-like"/>
    <property type="match status" value="1"/>
</dbReference>
<dbReference type="OrthoDB" id="248747at2759"/>
<dbReference type="AlphaFoldDB" id="A0A1J4JIE0"/>
<dbReference type="SUPFAM" id="SSF58038">
    <property type="entry name" value="SNARE fusion complex"/>
    <property type="match status" value="1"/>
</dbReference>
<evidence type="ECO:0000256" key="4">
    <source>
        <dbReference type="PROSITE-ProRule" id="PRU00290"/>
    </source>
</evidence>
<keyword evidence="2 5" id="KW-0472">Membrane</keyword>
<evidence type="ECO:0000256" key="3">
    <source>
        <dbReference type="ARBA" id="ARBA00046280"/>
    </source>
</evidence>
<dbReference type="Gene3D" id="3.30.450.50">
    <property type="entry name" value="Longin domain"/>
    <property type="match status" value="1"/>
</dbReference>
<keyword evidence="4" id="KW-0175">Coiled coil</keyword>
<dbReference type="PROSITE" id="PS50892">
    <property type="entry name" value="V_SNARE"/>
    <property type="match status" value="1"/>
</dbReference>
<dbReference type="InterPro" id="IPR042855">
    <property type="entry name" value="V_SNARE_CC"/>
</dbReference>
<dbReference type="GO" id="GO:0012505">
    <property type="term" value="C:endomembrane system"/>
    <property type="evidence" value="ECO:0007669"/>
    <property type="project" value="UniProtKB-SubCell"/>
</dbReference>
<gene>
    <name evidence="7" type="primary">Vamp7</name>
    <name evidence="7" type="ORF">TRFO_09579</name>
</gene>
<name>A0A1J4JIE0_9EUKA</name>
<dbReference type="CDD" id="cd15843">
    <property type="entry name" value="R-SNARE"/>
    <property type="match status" value="1"/>
</dbReference>
<evidence type="ECO:0000256" key="1">
    <source>
        <dbReference type="ARBA" id="ARBA00008025"/>
    </source>
</evidence>
<dbReference type="Gene3D" id="1.20.5.110">
    <property type="match status" value="1"/>
</dbReference>
<dbReference type="Pfam" id="PF13774">
    <property type="entry name" value="Longin"/>
    <property type="match status" value="1"/>
</dbReference>
<evidence type="ECO:0000313" key="7">
    <source>
        <dbReference type="EMBL" id="OHS97293.1"/>
    </source>
</evidence>
<protein>
    <submittedName>
        <fullName evidence="7">Vesicle-associated membrane protein 7</fullName>
    </submittedName>
</protein>
<organism evidence="7 8">
    <name type="scientific">Tritrichomonas foetus</name>
    <dbReference type="NCBI Taxonomy" id="1144522"/>
    <lineage>
        <taxon>Eukaryota</taxon>
        <taxon>Metamonada</taxon>
        <taxon>Parabasalia</taxon>
        <taxon>Tritrichomonadida</taxon>
        <taxon>Tritrichomonadidae</taxon>
        <taxon>Tritrichomonas</taxon>
    </lineage>
</organism>
<dbReference type="InterPro" id="IPR010908">
    <property type="entry name" value="Longin_dom"/>
</dbReference>
<dbReference type="InterPro" id="IPR011012">
    <property type="entry name" value="Longin-like_dom_sf"/>
</dbReference>
<dbReference type="EMBL" id="MLAK01001126">
    <property type="protein sequence ID" value="OHS97293.1"/>
    <property type="molecule type" value="Genomic_DNA"/>
</dbReference>
<keyword evidence="5" id="KW-1133">Transmembrane helix</keyword>
<dbReference type="PANTHER" id="PTHR21136">
    <property type="entry name" value="SNARE PROTEINS"/>
    <property type="match status" value="1"/>
</dbReference>
<keyword evidence="5" id="KW-0812">Transmembrane</keyword>
<comment type="subcellular location">
    <subcellularLocation>
        <location evidence="3">Endomembrane system</location>
        <topology evidence="3">Single-pass type IV membrane protein</topology>
    </subcellularLocation>
</comment>
<dbReference type="InterPro" id="IPR051097">
    <property type="entry name" value="Synaptobrevin-like_transport"/>
</dbReference>
<dbReference type="GeneID" id="94829648"/>
<accession>A0A1J4JIE0</accession>
<evidence type="ECO:0000313" key="8">
    <source>
        <dbReference type="Proteomes" id="UP000179807"/>
    </source>
</evidence>
<proteinExistence type="inferred from homology"/>
<evidence type="ECO:0000256" key="5">
    <source>
        <dbReference type="SAM" id="Phobius"/>
    </source>
</evidence>
<evidence type="ECO:0000256" key="2">
    <source>
        <dbReference type="ARBA" id="ARBA00023136"/>
    </source>
</evidence>
<comment type="caution">
    <text evidence="7">The sequence shown here is derived from an EMBL/GenBank/DDBJ whole genome shotgun (WGS) entry which is preliminary data.</text>
</comment>
<feature type="domain" description="V-SNARE coiled-coil homology" evidence="6">
    <location>
        <begin position="121"/>
        <end position="181"/>
    </location>
</feature>
<sequence length="214" mass="23922">MSEIVFCAVLRAKVIIASLGDQSAVSEKDVIKLLPVSSKTEQKITSGKLFTYMSTPGLTYVCVGPQSADKQRHLTFLDTLSRRWAATYGQISINANPHSLDSVLAQNFSSLFEEFRKPANKTAEVHRRLDETEAILNQSVSKALIRGGDLQAISAKSEDMVSASEEFRSQATNLKRRMRWGYIKSWAIYILFAIIVLYIILSSFCGGYRLQKCI</sequence>
<evidence type="ECO:0000259" key="6">
    <source>
        <dbReference type="PROSITE" id="PS50892"/>
    </source>
</evidence>
<reference evidence="7" key="1">
    <citation type="submission" date="2016-10" db="EMBL/GenBank/DDBJ databases">
        <authorList>
            <person name="Benchimol M."/>
            <person name="Almeida L.G."/>
            <person name="Vasconcelos A.T."/>
            <person name="Perreira-Neves A."/>
            <person name="Rosa I.A."/>
            <person name="Tasca T."/>
            <person name="Bogo M.R."/>
            <person name="de Souza W."/>
        </authorList>
    </citation>
    <scope>NUCLEOTIDE SEQUENCE [LARGE SCALE GENOMIC DNA]</scope>
    <source>
        <strain evidence="7">K</strain>
    </source>
</reference>
<dbReference type="Proteomes" id="UP000179807">
    <property type="component" value="Unassembled WGS sequence"/>
</dbReference>
<dbReference type="PANTHER" id="PTHR21136:SF168">
    <property type="entry name" value="VESICLE-ASSOCIATED MEMBRANE PROTEIN 9"/>
    <property type="match status" value="1"/>
</dbReference>
<dbReference type="Pfam" id="PF00957">
    <property type="entry name" value="Synaptobrevin"/>
    <property type="match status" value="1"/>
</dbReference>
<dbReference type="VEuPathDB" id="TrichDB:TRFO_09579"/>
<dbReference type="RefSeq" id="XP_068350430.1">
    <property type="nucleotide sequence ID" value="XM_068494944.1"/>
</dbReference>
<comment type="similarity">
    <text evidence="1">Belongs to the synaptobrevin family.</text>
</comment>